<name>A0A8S4NLV4_OWEFU</name>
<dbReference type="GO" id="GO:0008233">
    <property type="term" value="F:peptidase activity"/>
    <property type="evidence" value="ECO:0007669"/>
    <property type="project" value="UniProtKB-UniRule"/>
</dbReference>
<dbReference type="SUPFAM" id="SSF50249">
    <property type="entry name" value="Nucleic acid-binding proteins"/>
    <property type="match status" value="1"/>
</dbReference>
<dbReference type="Gene3D" id="2.40.50.140">
    <property type="entry name" value="Nucleic acid-binding proteins"/>
    <property type="match status" value="1"/>
</dbReference>
<keyword evidence="6 9" id="KW-1133">Transmembrane helix</keyword>
<evidence type="ECO:0000256" key="9">
    <source>
        <dbReference type="RuleBase" id="RU368033"/>
    </source>
</evidence>
<dbReference type="Pfam" id="PF06703">
    <property type="entry name" value="SPC25"/>
    <property type="match status" value="1"/>
</dbReference>
<evidence type="ECO:0000256" key="3">
    <source>
        <dbReference type="ARBA" id="ARBA00017057"/>
    </source>
</evidence>
<protein>
    <recommendedName>
        <fullName evidence="3 9">Signal peptidase complex subunit 2</fullName>
    </recommendedName>
</protein>
<evidence type="ECO:0000256" key="2">
    <source>
        <dbReference type="ARBA" id="ARBA00007324"/>
    </source>
</evidence>
<keyword evidence="7 9" id="KW-0472">Membrane</keyword>
<evidence type="ECO:0000256" key="7">
    <source>
        <dbReference type="ARBA" id="ARBA00023136"/>
    </source>
</evidence>
<evidence type="ECO:0000256" key="4">
    <source>
        <dbReference type="ARBA" id="ARBA00022692"/>
    </source>
</evidence>
<dbReference type="GO" id="GO:0045047">
    <property type="term" value="P:protein targeting to ER"/>
    <property type="evidence" value="ECO:0007669"/>
    <property type="project" value="TreeGrafter"/>
</dbReference>
<evidence type="ECO:0000256" key="5">
    <source>
        <dbReference type="ARBA" id="ARBA00022824"/>
    </source>
</evidence>
<dbReference type="InterPro" id="IPR009582">
    <property type="entry name" value="Spc2/SPCS2"/>
</dbReference>
<feature type="transmembrane region" description="Helical" evidence="9">
    <location>
        <begin position="158"/>
        <end position="179"/>
    </location>
</feature>
<comment type="subcellular location">
    <subcellularLocation>
        <location evidence="1 9">Endoplasmic reticulum membrane</location>
        <topology evidence="1 9">Multi-pass membrane protein</topology>
    </subcellularLocation>
</comment>
<dbReference type="PANTHER" id="PTHR13085">
    <property type="entry name" value="MICROSOMAL SIGNAL PEPTIDASE 25 KDA SUBUNIT"/>
    <property type="match status" value="1"/>
</dbReference>
<comment type="function">
    <text evidence="8 9">Component of the signal peptidase complex (SPC) which catalyzes the cleavage of N-terminal signal sequences from nascent proteins as they are translocated into the lumen of the endoplasmic reticulum. Enhances the enzymatic activity of SPC and facilitates the interactions between different components of the translocation site.</text>
</comment>
<feature type="transmembrane region" description="Helical" evidence="9">
    <location>
        <begin position="128"/>
        <end position="146"/>
    </location>
</feature>
<organism evidence="11 12">
    <name type="scientific">Owenia fusiformis</name>
    <name type="common">Polychaete worm</name>
    <dbReference type="NCBI Taxonomy" id="6347"/>
    <lineage>
        <taxon>Eukaryota</taxon>
        <taxon>Metazoa</taxon>
        <taxon>Spiralia</taxon>
        <taxon>Lophotrochozoa</taxon>
        <taxon>Annelida</taxon>
        <taxon>Polychaeta</taxon>
        <taxon>Sedentaria</taxon>
        <taxon>Canalipalpata</taxon>
        <taxon>Sabellida</taxon>
        <taxon>Oweniida</taxon>
        <taxon>Oweniidae</taxon>
        <taxon>Owenia</taxon>
    </lineage>
</organism>
<comment type="similarity">
    <text evidence="2 9">Belongs to the SPCS2 family.</text>
</comment>
<dbReference type="PROSITE" id="PS51257">
    <property type="entry name" value="PROKAR_LIPOPROTEIN"/>
    <property type="match status" value="1"/>
</dbReference>
<reference evidence="11" key="1">
    <citation type="submission" date="2022-03" db="EMBL/GenBank/DDBJ databases">
        <authorList>
            <person name="Martin C."/>
        </authorList>
    </citation>
    <scope>NUCLEOTIDE SEQUENCE</scope>
</reference>
<dbReference type="InterPro" id="IPR012340">
    <property type="entry name" value="NA-bd_OB-fold"/>
</dbReference>
<dbReference type="GO" id="GO:0005787">
    <property type="term" value="C:signal peptidase complex"/>
    <property type="evidence" value="ECO:0007669"/>
    <property type="project" value="UniProtKB-UniRule"/>
</dbReference>
<keyword evidence="10" id="KW-0732">Signal</keyword>
<evidence type="ECO:0000313" key="12">
    <source>
        <dbReference type="Proteomes" id="UP000749559"/>
    </source>
</evidence>
<keyword evidence="4 9" id="KW-0812">Transmembrane</keyword>
<evidence type="ECO:0000256" key="8">
    <source>
        <dbReference type="ARBA" id="ARBA00045608"/>
    </source>
</evidence>
<sequence length="271" mass="30468">MMKHSSVIGLVVAMVVISCARPGIAKLSEATEDLLLRLLTREFAEDDTKYELLGTVKSFQKGYGYITPDDGTSDVLVQYKMTSISDADKPLKVDKWDGVAVKNAMDDSVKKVFTDRYGYVESHTLMDGRLIICTIAVAFAGFALIWDYLNPFPQSRPVLITCVLTYFFMMGVLTLYTTYREKLVFMLALDKDKSGVDPDNVWQISSLMKKYDDMYTLTLEYKDGSGGACRTGSWTKSVSCFIDEDGEILQAKLDPVVRQLHDSLKSEKKEK</sequence>
<keyword evidence="12" id="KW-1185">Reference proteome</keyword>
<evidence type="ECO:0000256" key="10">
    <source>
        <dbReference type="SAM" id="SignalP"/>
    </source>
</evidence>
<keyword evidence="5 9" id="KW-0256">Endoplasmic reticulum</keyword>
<dbReference type="AlphaFoldDB" id="A0A8S4NLV4"/>
<evidence type="ECO:0000313" key="11">
    <source>
        <dbReference type="EMBL" id="CAH1781187.1"/>
    </source>
</evidence>
<accession>A0A8S4NLV4</accession>
<dbReference type="OrthoDB" id="29558at2759"/>
<evidence type="ECO:0000256" key="6">
    <source>
        <dbReference type="ARBA" id="ARBA00022989"/>
    </source>
</evidence>
<feature type="chain" id="PRO_5035921953" description="Signal peptidase complex subunit 2" evidence="10">
    <location>
        <begin position="26"/>
        <end position="271"/>
    </location>
</feature>
<dbReference type="PANTHER" id="PTHR13085:SF0">
    <property type="entry name" value="SIGNAL PEPTIDASE COMPLEX SUBUNIT 2"/>
    <property type="match status" value="1"/>
</dbReference>
<dbReference type="Proteomes" id="UP000749559">
    <property type="component" value="Unassembled WGS sequence"/>
</dbReference>
<dbReference type="EMBL" id="CAIIXF020000004">
    <property type="protein sequence ID" value="CAH1781187.1"/>
    <property type="molecule type" value="Genomic_DNA"/>
</dbReference>
<feature type="signal peptide" evidence="10">
    <location>
        <begin position="1"/>
        <end position="25"/>
    </location>
</feature>
<gene>
    <name evidence="11" type="ORF">OFUS_LOCUS7791</name>
</gene>
<dbReference type="GO" id="GO:0006465">
    <property type="term" value="P:signal peptide processing"/>
    <property type="evidence" value="ECO:0007669"/>
    <property type="project" value="UniProtKB-UniRule"/>
</dbReference>
<evidence type="ECO:0000256" key="1">
    <source>
        <dbReference type="ARBA" id="ARBA00004477"/>
    </source>
</evidence>
<proteinExistence type="inferred from homology"/>
<comment type="caution">
    <text evidence="11">The sequence shown here is derived from an EMBL/GenBank/DDBJ whole genome shotgun (WGS) entry which is preliminary data.</text>
</comment>